<evidence type="ECO:0000313" key="6">
    <source>
        <dbReference type="EMBL" id="PWR76078.1"/>
    </source>
</evidence>
<dbReference type="Proteomes" id="UP000245934">
    <property type="component" value="Unassembled WGS sequence"/>
</dbReference>
<dbReference type="PANTHER" id="PTHR43531:SF11">
    <property type="entry name" value="METHYL-ACCEPTING CHEMOTAXIS PROTEIN 3"/>
    <property type="match status" value="1"/>
</dbReference>
<evidence type="ECO:0000313" key="7">
    <source>
        <dbReference type="Proteomes" id="UP000245934"/>
    </source>
</evidence>
<dbReference type="Gene3D" id="1.10.287.950">
    <property type="entry name" value="Methyl-accepting chemotaxis protein"/>
    <property type="match status" value="1"/>
</dbReference>
<dbReference type="GeneID" id="97609161"/>
<dbReference type="GO" id="GO:0006935">
    <property type="term" value="P:chemotaxis"/>
    <property type="evidence" value="ECO:0007669"/>
    <property type="project" value="TreeGrafter"/>
</dbReference>
<gene>
    <name evidence="6" type="ORF">DLD82_00850</name>
</gene>
<dbReference type="SMART" id="SM00304">
    <property type="entry name" value="HAMP"/>
    <property type="match status" value="2"/>
</dbReference>
<dbReference type="GO" id="GO:0004888">
    <property type="term" value="F:transmembrane signaling receptor activity"/>
    <property type="evidence" value="ECO:0007669"/>
    <property type="project" value="TreeGrafter"/>
</dbReference>
<dbReference type="Gene3D" id="1.20.120.1530">
    <property type="match status" value="3"/>
</dbReference>
<dbReference type="InterPro" id="IPR051310">
    <property type="entry name" value="MCP_chemotaxis"/>
</dbReference>
<feature type="domain" description="Methyl-accepting transducer" evidence="4">
    <location>
        <begin position="472"/>
        <end position="708"/>
    </location>
</feature>
<dbReference type="SMART" id="SM00283">
    <property type="entry name" value="MA"/>
    <property type="match status" value="1"/>
</dbReference>
<sequence length="758" mass="82065">MNAGIPDNSESIGYQNHECQMILNDIPTPVLILKDGKIVYGNHASIRLLKARSPDEILHLDLSDLSPSVQPDGSSSVEGIRTLLQSSQKGKNTRFEWVFRKFDGKELSGKVTIRLSEYIGTSHAIVSIIDNTAEHHAITDILNLAEEMKKGNLRARLSDEGYSGDMFKLITGINEMLNGILHPFRDMNKVLQKIAKGDMSAHIDQVFSGEHERIRNAVNGVADVTRLMHQEISRMVDAARHGNLAVRGKPELFDGEYAETIRGINEMLDAILAPIRAGNRILQKISKGDLRERVEIECVGDHAKIKDAINAVHDWLNELIVYVTRISEGDMTADFRKASDNDQLHGPLVLMRDNMKSVISDVDMLVTAGTEGKLMTRADPSKHQGDFRTIVEGINTTLETVVKPVREAMDVSKGYAGYDFSRRMNSSVTYAGDWKAFQQALDDVGHHVSDAISLISQQIEILNLATSQAASSIRDISSGSSVLAEIAQNVSMKAEQGGDGLSQILRAMEDLAVNVSDVSSRTGEVNQISSDTNALSKKGSSLAQEAERGMMEITSSTDLVTGLVHEIMEEMGKISKISLVISDIASQTNLLALNAAIEAARAGEAGRGFAVVASEVKSLALESRQSAENISEMIEGLTKKTQAASDTMDKSVLVVREGGKALNETLGVFNQIIDSVNTVSLQMDNVAKAAEQQAAAVEEITASINEVNTLVSGTAKDAVASAAASEEAAAAIDQISDQINQVTEVTETLVVETKKFTI</sequence>
<dbReference type="AlphaFoldDB" id="A0A2V2NI89"/>
<dbReference type="PROSITE" id="PS50885">
    <property type="entry name" value="HAMP"/>
    <property type="match status" value="1"/>
</dbReference>
<keyword evidence="1" id="KW-0145">Chemotaxis</keyword>
<protein>
    <recommendedName>
        <fullName evidence="8">Methyl-accepting chemotaxis protein</fullName>
    </recommendedName>
</protein>
<proteinExistence type="inferred from homology"/>
<feature type="domain" description="HAMP" evidence="5">
    <location>
        <begin position="178"/>
        <end position="230"/>
    </location>
</feature>
<dbReference type="RefSeq" id="WP_109939214.1">
    <property type="nucleotide sequence ID" value="NZ_CP176366.1"/>
</dbReference>
<evidence type="ECO:0008006" key="8">
    <source>
        <dbReference type="Google" id="ProtNLM"/>
    </source>
</evidence>
<dbReference type="Pfam" id="PF00015">
    <property type="entry name" value="MCPsignal"/>
    <property type="match status" value="1"/>
</dbReference>
<reference evidence="6 7" key="1">
    <citation type="submission" date="2018-05" db="EMBL/GenBank/DDBJ databases">
        <title>Draft genome of Methanospirillum stamsii Pt1.</title>
        <authorList>
            <person name="Dueholm M.S."/>
            <person name="Nielsen P.H."/>
            <person name="Bakmann L.F."/>
            <person name="Otzen D.E."/>
        </authorList>
    </citation>
    <scope>NUCLEOTIDE SEQUENCE [LARGE SCALE GENOMIC DNA]</scope>
    <source>
        <strain evidence="6 7">Pt1</strain>
    </source>
</reference>
<dbReference type="PROSITE" id="PS50111">
    <property type="entry name" value="CHEMOTAXIS_TRANSDUC_2"/>
    <property type="match status" value="1"/>
</dbReference>
<evidence type="ECO:0000256" key="2">
    <source>
        <dbReference type="ARBA" id="ARBA00029447"/>
    </source>
</evidence>
<keyword evidence="7" id="KW-1185">Reference proteome</keyword>
<dbReference type="SUPFAM" id="SSF55785">
    <property type="entry name" value="PYP-like sensor domain (PAS domain)"/>
    <property type="match status" value="1"/>
</dbReference>
<dbReference type="OrthoDB" id="8523at2157"/>
<organism evidence="6 7">
    <name type="scientific">Methanospirillum stamsii</name>
    <dbReference type="NCBI Taxonomy" id="1277351"/>
    <lineage>
        <taxon>Archaea</taxon>
        <taxon>Methanobacteriati</taxon>
        <taxon>Methanobacteriota</taxon>
        <taxon>Stenosarchaea group</taxon>
        <taxon>Methanomicrobia</taxon>
        <taxon>Methanomicrobiales</taxon>
        <taxon>Methanospirillaceae</taxon>
        <taxon>Methanospirillum</taxon>
    </lineage>
</organism>
<comment type="caution">
    <text evidence="6">The sequence shown here is derived from an EMBL/GenBank/DDBJ whole genome shotgun (WGS) entry which is preliminary data.</text>
</comment>
<dbReference type="InterPro" id="IPR035965">
    <property type="entry name" value="PAS-like_dom_sf"/>
</dbReference>
<evidence type="ECO:0000256" key="1">
    <source>
        <dbReference type="ARBA" id="ARBA00022500"/>
    </source>
</evidence>
<evidence type="ECO:0000259" key="4">
    <source>
        <dbReference type="PROSITE" id="PS50111"/>
    </source>
</evidence>
<dbReference type="GO" id="GO:0007165">
    <property type="term" value="P:signal transduction"/>
    <property type="evidence" value="ECO:0007669"/>
    <property type="project" value="UniProtKB-KW"/>
</dbReference>
<evidence type="ECO:0000259" key="5">
    <source>
        <dbReference type="PROSITE" id="PS50885"/>
    </source>
</evidence>
<dbReference type="CDD" id="cd11386">
    <property type="entry name" value="MCP_signal"/>
    <property type="match status" value="1"/>
</dbReference>
<dbReference type="Pfam" id="PF18947">
    <property type="entry name" value="HAMP_2"/>
    <property type="match status" value="3"/>
</dbReference>
<name>A0A2V2NI89_9EURY</name>
<accession>A0A2V2NI89</accession>
<evidence type="ECO:0000256" key="3">
    <source>
        <dbReference type="PROSITE-ProRule" id="PRU00284"/>
    </source>
</evidence>
<keyword evidence="3" id="KW-0807">Transducer</keyword>
<dbReference type="PANTHER" id="PTHR43531">
    <property type="entry name" value="PROTEIN ICFG"/>
    <property type="match status" value="1"/>
</dbReference>
<dbReference type="GO" id="GO:0005886">
    <property type="term" value="C:plasma membrane"/>
    <property type="evidence" value="ECO:0007669"/>
    <property type="project" value="TreeGrafter"/>
</dbReference>
<dbReference type="InterPro" id="IPR003660">
    <property type="entry name" value="HAMP_dom"/>
</dbReference>
<dbReference type="SUPFAM" id="SSF58104">
    <property type="entry name" value="Methyl-accepting chemotaxis protein (MCP) signaling domain"/>
    <property type="match status" value="1"/>
</dbReference>
<dbReference type="EMBL" id="QGMZ01000004">
    <property type="protein sequence ID" value="PWR76078.1"/>
    <property type="molecule type" value="Genomic_DNA"/>
</dbReference>
<comment type="similarity">
    <text evidence="2">Belongs to the methyl-accepting chemotaxis (MCP) protein family.</text>
</comment>
<dbReference type="InterPro" id="IPR004089">
    <property type="entry name" value="MCPsignal_dom"/>
</dbReference>